<keyword evidence="10" id="KW-0966">Cell projection</keyword>
<gene>
    <name evidence="9" type="primary">fliQ</name>
    <name evidence="10" type="ordered locus">Selin_1369</name>
</gene>
<keyword evidence="5 9" id="KW-0812">Transmembrane</keyword>
<dbReference type="InterPro" id="IPR002191">
    <property type="entry name" value="Bac_export_3"/>
</dbReference>
<protein>
    <recommendedName>
        <fullName evidence="3 9">Flagellar biosynthetic protein FliQ</fullName>
    </recommendedName>
</protein>
<dbReference type="KEGG" id="din:Selin_1369"/>
<dbReference type="EMBL" id="CP002432">
    <property type="protein sequence ID" value="ADU66104.1"/>
    <property type="molecule type" value="Genomic_DNA"/>
</dbReference>
<dbReference type="AlphaFoldDB" id="E6W668"/>
<organism evidence="10 11">
    <name type="scientific">Desulfurispirillum indicum (strain ATCC BAA-1389 / DSM 22839 / S5)</name>
    <dbReference type="NCBI Taxonomy" id="653733"/>
    <lineage>
        <taxon>Bacteria</taxon>
        <taxon>Pseudomonadati</taxon>
        <taxon>Chrysiogenota</taxon>
        <taxon>Chrysiogenia</taxon>
        <taxon>Chrysiogenales</taxon>
        <taxon>Chrysiogenaceae</taxon>
        <taxon>Desulfurispirillum</taxon>
    </lineage>
</organism>
<evidence type="ECO:0000313" key="10">
    <source>
        <dbReference type="EMBL" id="ADU66104.1"/>
    </source>
</evidence>
<evidence type="ECO:0000256" key="3">
    <source>
        <dbReference type="ARBA" id="ARBA00021718"/>
    </source>
</evidence>
<dbReference type="InParanoid" id="E6W668"/>
<evidence type="ECO:0000256" key="1">
    <source>
        <dbReference type="ARBA" id="ARBA00004651"/>
    </source>
</evidence>
<keyword evidence="4 9" id="KW-1003">Cell membrane</keyword>
<evidence type="ECO:0000256" key="5">
    <source>
        <dbReference type="ARBA" id="ARBA00022692"/>
    </source>
</evidence>
<dbReference type="GO" id="GO:0005886">
    <property type="term" value="C:plasma membrane"/>
    <property type="evidence" value="ECO:0007669"/>
    <property type="project" value="UniProtKB-SubCell"/>
</dbReference>
<dbReference type="FunCoup" id="E6W668">
    <property type="interactions" value="87"/>
</dbReference>
<comment type="function">
    <text evidence="9">Role in flagellar biosynthesis.</text>
</comment>
<keyword evidence="10" id="KW-0282">Flagellum</keyword>
<dbReference type="HOGENOM" id="CLU_164516_2_1_0"/>
<dbReference type="Proteomes" id="UP000002572">
    <property type="component" value="Chromosome"/>
</dbReference>
<keyword evidence="8 9" id="KW-0975">Bacterial flagellum</keyword>
<dbReference type="STRING" id="653733.Selin_1369"/>
<dbReference type="PRINTS" id="PR00952">
    <property type="entry name" value="TYPE3IMQPROT"/>
</dbReference>
<evidence type="ECO:0000256" key="9">
    <source>
        <dbReference type="RuleBase" id="RU364090"/>
    </source>
</evidence>
<dbReference type="GO" id="GO:0009306">
    <property type="term" value="P:protein secretion"/>
    <property type="evidence" value="ECO:0007669"/>
    <property type="project" value="InterPro"/>
</dbReference>
<dbReference type="InterPro" id="IPR006305">
    <property type="entry name" value="FliQ"/>
</dbReference>
<evidence type="ECO:0000256" key="4">
    <source>
        <dbReference type="ARBA" id="ARBA00022475"/>
    </source>
</evidence>
<accession>E6W668</accession>
<dbReference type="RefSeq" id="WP_013505985.1">
    <property type="nucleotide sequence ID" value="NC_014836.1"/>
</dbReference>
<evidence type="ECO:0000256" key="8">
    <source>
        <dbReference type="ARBA" id="ARBA00023143"/>
    </source>
</evidence>
<feature type="transmembrane region" description="Helical" evidence="9">
    <location>
        <begin position="14"/>
        <end position="39"/>
    </location>
</feature>
<reference evidence="10 11" key="1">
    <citation type="submission" date="2010-12" db="EMBL/GenBank/DDBJ databases">
        <title>Complete sequence of Desulfurispirillum indicum S5.</title>
        <authorList>
            <consortium name="US DOE Joint Genome Institute"/>
            <person name="Lucas S."/>
            <person name="Copeland A."/>
            <person name="Lapidus A."/>
            <person name="Cheng J.-F."/>
            <person name="Goodwin L."/>
            <person name="Pitluck S."/>
            <person name="Chertkov O."/>
            <person name="Held B."/>
            <person name="Detter J.C."/>
            <person name="Han C."/>
            <person name="Tapia R."/>
            <person name="Land M."/>
            <person name="Hauser L."/>
            <person name="Kyrpides N."/>
            <person name="Ivanova N."/>
            <person name="Mikhailova N."/>
            <person name="Haggblom M."/>
            <person name="Rauschenbach I."/>
            <person name="Bini E."/>
            <person name="Woyke T."/>
        </authorList>
    </citation>
    <scope>NUCLEOTIDE SEQUENCE [LARGE SCALE GENOMIC DNA]</scope>
    <source>
        <strain evidence="11">ATCC BAA-1389 / DSM 22839 / S5</strain>
    </source>
</reference>
<evidence type="ECO:0000256" key="6">
    <source>
        <dbReference type="ARBA" id="ARBA00022989"/>
    </source>
</evidence>
<comment type="similarity">
    <text evidence="2 9">Belongs to the FliQ/MopD/SpaQ family.</text>
</comment>
<evidence type="ECO:0000313" key="11">
    <source>
        <dbReference type="Proteomes" id="UP000002572"/>
    </source>
</evidence>
<keyword evidence="10" id="KW-0969">Cilium</keyword>
<evidence type="ECO:0000256" key="2">
    <source>
        <dbReference type="ARBA" id="ARBA00006156"/>
    </source>
</evidence>
<keyword evidence="6 9" id="KW-1133">Transmembrane helix</keyword>
<keyword evidence="11" id="KW-1185">Reference proteome</keyword>
<dbReference type="OrthoDB" id="9806440at2"/>
<dbReference type="PIRSF" id="PIRSF004669">
    <property type="entry name" value="FliQ"/>
    <property type="match status" value="1"/>
</dbReference>
<dbReference type="NCBIfam" id="TIGR01402">
    <property type="entry name" value="fliQ"/>
    <property type="match status" value="1"/>
</dbReference>
<proteinExistence type="inferred from homology"/>
<dbReference type="GO" id="GO:0044780">
    <property type="term" value="P:bacterial-type flagellum assembly"/>
    <property type="evidence" value="ECO:0007669"/>
    <property type="project" value="InterPro"/>
</dbReference>
<evidence type="ECO:0000256" key="7">
    <source>
        <dbReference type="ARBA" id="ARBA00023136"/>
    </source>
</evidence>
<sequence length="89" mass="9604">MSPEFVTELLVNSLILALMIASPMLVLGLIVGVAISIVQAATSVQEMTLTFIPKIVIVVLGLMYFLPWMIAKLTAFTINLITNMPQAIG</sequence>
<keyword evidence="7 9" id="KW-0472">Membrane</keyword>
<dbReference type="eggNOG" id="COG1987">
    <property type="taxonomic scope" value="Bacteria"/>
</dbReference>
<dbReference type="PANTHER" id="PTHR34040:SF2">
    <property type="entry name" value="FLAGELLAR BIOSYNTHETIC PROTEIN FLIQ"/>
    <property type="match status" value="1"/>
</dbReference>
<feature type="transmembrane region" description="Helical" evidence="9">
    <location>
        <begin position="51"/>
        <end position="70"/>
    </location>
</feature>
<comment type="subcellular location">
    <subcellularLocation>
        <location evidence="1 9">Cell membrane</location>
        <topology evidence="1">Multi-pass membrane protein</topology>
    </subcellularLocation>
    <subcellularLocation>
        <location evidence="9">Bacterial flagellum basal body</location>
    </subcellularLocation>
</comment>
<dbReference type="PANTHER" id="PTHR34040">
    <property type="entry name" value="FLAGELLAR BIOSYNTHETIC PROTEIN FLIQ"/>
    <property type="match status" value="1"/>
</dbReference>
<dbReference type="Pfam" id="PF01313">
    <property type="entry name" value="Bac_export_3"/>
    <property type="match status" value="1"/>
</dbReference>
<dbReference type="GO" id="GO:0009425">
    <property type="term" value="C:bacterial-type flagellum basal body"/>
    <property type="evidence" value="ECO:0007669"/>
    <property type="project" value="UniProtKB-SubCell"/>
</dbReference>
<name>E6W668_DESIS</name>